<sequence>MSVFDLPRLHFSGTATTQLPTGLRTGLLDLARNAALTPAGQPFPADRPAHEYHQQLDQLELRTAPGAHFGGNGHFTVDATVTGVDPQPPEPDPVIGRSVDMWGHYNEYFATTANRARVFDIDPASSWTTTLMVGHFCFGRLGRSHDVGYLCSGEVTGWQPPRWQVFPPGRSAVPRLPLRSVHQFTVPAGALSWPSDEPSPTVARLRELTESGAAAGLVVQFALNLPPTPLPTGRPLGWQLDGTIAPWHSGELRSCPAGRLLTARPGPGPEPQPLTPAAPRQLCVAVDDQQVGVNLIAAPGGGRAGRGHWELRTAGTDQLIAELPDPLPRTVLTVPRAPGPAGAPGPADPVEPLRLDWVAPDGTRLPALHEQEVNIQSDQAGLIMEHPRHPGDAEYDTEVTIRSLVRGRPTAVQGIRVEQYPNPRARPLDEGAAEPVVRLRSGGPEPVDRADRGDWGESCSLDTDSDGLARFTVRGAQAGCARLLFAPPDAPGPSDPLAPADRSAAGLAASAAERYDDADIHGYWSGVGHAAVRVLPDDWRLAELPPEQLTFDLLYREVFAFYELTSSFMKEEVFSLADRARVETYARLVWQMCDPRNKTRTYYMPPTRDLTEPKARLLLAYLRKQQAPPALLTFDSARRRAPTHLTTRAQLVAALHEAVTLELAVTLQYLYAAYSLPTHGAGLAYQRHGAWSAERLRLISGDGGETLDHGIRSTLLRVAREEMTHFLVVNNVLTAIGEPFRFPAIDFGTVNRQSRIPLDLALEGLTPGSVQRFITLEQPDRTFPEPCYGSRTATGPARSDTLSGLYAAIREGLRHQPELFEKGTRRAGGEHHVFLRQAVNSTHPDYQLQVDDLSSALFAIDFVTEQGEGQESAPEQQGSGGSGGSGEESHYDSFRRIAVLLDSLGPLDPDPSGHLVPALGYPVLRNPTRHTANGNQQQITDPTARELARLCDESYALTAQLMVQHFGEASTPSLRRSALMNAAIDVMNGVLRPLAELLATIPSGVPGRTAGPPFALTRAPTPVPDPLRARELLRRRTRRLRQAVRDCELIPEHVGGTLDYLDGLFGGGS</sequence>
<comment type="caution">
    <text evidence="3">The sequence shown here is derived from an EMBL/GenBank/DDBJ whole genome shotgun (WGS) entry which is preliminary data.</text>
</comment>
<gene>
    <name evidence="3" type="ORF">E6W39_05300</name>
</gene>
<protein>
    <submittedName>
        <fullName evidence="3">VioB-polyketide synthase</fullName>
    </submittedName>
</protein>
<evidence type="ECO:0000313" key="3">
    <source>
        <dbReference type="EMBL" id="TQF01776.1"/>
    </source>
</evidence>
<dbReference type="Proteomes" id="UP000319103">
    <property type="component" value="Unassembled WGS sequence"/>
</dbReference>
<keyword evidence="4" id="KW-1185">Reference proteome</keyword>
<feature type="compositionally biased region" description="Low complexity" evidence="1">
    <location>
        <begin position="866"/>
        <end position="877"/>
    </location>
</feature>
<dbReference type="RefSeq" id="WP_141632499.1">
    <property type="nucleotide sequence ID" value="NZ_VIGB01000003.1"/>
</dbReference>
<accession>A0A540VYB9</accession>
<organism evidence="3 4">
    <name type="scientific">Kitasatospora acidiphila</name>
    <dbReference type="NCBI Taxonomy" id="2567942"/>
    <lineage>
        <taxon>Bacteria</taxon>
        <taxon>Bacillati</taxon>
        <taxon>Actinomycetota</taxon>
        <taxon>Actinomycetes</taxon>
        <taxon>Kitasatosporales</taxon>
        <taxon>Streptomycetaceae</taxon>
        <taxon>Kitasatospora</taxon>
    </lineage>
</organism>
<evidence type="ECO:0000256" key="1">
    <source>
        <dbReference type="SAM" id="MobiDB-lite"/>
    </source>
</evidence>
<reference evidence="3 4" key="1">
    <citation type="submission" date="2019-06" db="EMBL/GenBank/DDBJ databases">
        <title>Description of Kitasatospora acidophila sp. nov. isolated from pine grove soil, and reclassification of Streptomyces novaecaesareae to Kitasatospora novaeceasareae comb. nov.</title>
        <authorList>
            <person name="Kim M.J."/>
        </authorList>
    </citation>
    <scope>NUCLEOTIDE SEQUENCE [LARGE SCALE GENOMIC DNA]</scope>
    <source>
        <strain evidence="3 4">MMS16-CNU292</strain>
    </source>
</reference>
<dbReference type="Pfam" id="PF12902">
    <property type="entry name" value="Ferritin-like"/>
    <property type="match status" value="1"/>
</dbReference>
<evidence type="ECO:0000313" key="4">
    <source>
        <dbReference type="Proteomes" id="UP000319103"/>
    </source>
</evidence>
<dbReference type="AlphaFoldDB" id="A0A540VYB9"/>
<feature type="region of interest" description="Disordered" evidence="1">
    <location>
        <begin position="866"/>
        <end position="889"/>
    </location>
</feature>
<dbReference type="InterPro" id="IPR026820">
    <property type="entry name" value="VioB/RebD_dom"/>
</dbReference>
<evidence type="ECO:0000259" key="2">
    <source>
        <dbReference type="Pfam" id="PF12902"/>
    </source>
</evidence>
<dbReference type="EMBL" id="VIGB01000003">
    <property type="protein sequence ID" value="TQF01776.1"/>
    <property type="molecule type" value="Genomic_DNA"/>
</dbReference>
<dbReference type="InterPro" id="IPR012347">
    <property type="entry name" value="Ferritin-like"/>
</dbReference>
<feature type="domain" description="Iminophenyl-pyruvate dimer synthase" evidence="2">
    <location>
        <begin position="655"/>
        <end position="897"/>
    </location>
</feature>
<dbReference type="OrthoDB" id="726375at2"/>
<name>A0A540VYB9_9ACTN</name>
<dbReference type="Gene3D" id="1.20.1260.10">
    <property type="match status" value="1"/>
</dbReference>
<proteinExistence type="predicted"/>